<dbReference type="SUPFAM" id="SSF50370">
    <property type="entry name" value="Ricin B-like lectins"/>
    <property type="match status" value="1"/>
</dbReference>
<dbReference type="PROSITE" id="PS50231">
    <property type="entry name" value="RICIN_B_LECTIN"/>
    <property type="match status" value="1"/>
</dbReference>
<evidence type="ECO:0000256" key="7">
    <source>
        <dbReference type="ARBA" id="ARBA00023211"/>
    </source>
</evidence>
<keyword evidence="6" id="KW-1015">Disulfide bond</keyword>
<dbReference type="AlphaFoldDB" id="A0A023B501"/>
<keyword evidence="10" id="KW-1185">Reference proteome</keyword>
<keyword evidence="7" id="KW-0464">Manganese</keyword>
<evidence type="ECO:0000256" key="5">
    <source>
        <dbReference type="ARBA" id="ARBA00022723"/>
    </source>
</evidence>
<accession>A0A023B501</accession>
<keyword evidence="5" id="KW-0479">Metal-binding</keyword>
<dbReference type="RefSeq" id="XP_011130996.1">
    <property type="nucleotide sequence ID" value="XM_011132694.1"/>
</dbReference>
<keyword evidence="4" id="KW-0808">Transferase</keyword>
<dbReference type="SUPFAM" id="SSF53448">
    <property type="entry name" value="Nucleotide-diphospho-sugar transferases"/>
    <property type="match status" value="1"/>
</dbReference>
<organism evidence="9 10">
    <name type="scientific">Gregarina niphandrodes</name>
    <name type="common">Septate eugregarine</name>
    <dbReference type="NCBI Taxonomy" id="110365"/>
    <lineage>
        <taxon>Eukaryota</taxon>
        <taxon>Sar</taxon>
        <taxon>Alveolata</taxon>
        <taxon>Apicomplexa</taxon>
        <taxon>Conoidasida</taxon>
        <taxon>Gregarinasina</taxon>
        <taxon>Eugregarinorida</taxon>
        <taxon>Gregarinidae</taxon>
        <taxon>Gregarina</taxon>
    </lineage>
</organism>
<gene>
    <name evidence="9" type="ORF">GNI_096080</name>
</gene>
<evidence type="ECO:0000256" key="2">
    <source>
        <dbReference type="ARBA" id="ARBA00004922"/>
    </source>
</evidence>
<evidence type="ECO:0000256" key="6">
    <source>
        <dbReference type="ARBA" id="ARBA00023157"/>
    </source>
</evidence>
<dbReference type="PANTHER" id="PTHR11675:SF68">
    <property type="entry name" value="N-ACETYLGALACTOSAMINYLTRANSFERASE 7"/>
    <property type="match status" value="1"/>
</dbReference>
<evidence type="ECO:0000256" key="1">
    <source>
        <dbReference type="ARBA" id="ARBA00001936"/>
    </source>
</evidence>
<dbReference type="Proteomes" id="UP000019763">
    <property type="component" value="Unassembled WGS sequence"/>
</dbReference>
<sequence length="574" mass="64754">MKVQHDDVVEYPGGPPQALKVGVDSRHLHGRVGYDLETGETLWVPRPLSFKMTREQKRDAHEGYCFNRRVSESLALDREIADYNTAECKAKDYGDVELPRADVVIVFHNEDLSVLLRSVHSILNRTPPELLGEIVLFNDASNDTSHSWLFTELPYHVKNLPKTRLIYGSRRRGLMMARIEGTRYTSSPVVVYLDSHIECARGWMEPMVYEIAKNRKTIVTPKIHTIDADSFEYEKNALGTLSFSWSLGQTHPPNQSEFEPIASPVMAGGLFAADKSWFIDDLGGYDPEMRLYGGEEMEIGFKTWTCGGQLLNVPCSRVGHVFRTAEYWKGQVYKVPMEEILRNKRRTAMVWLDEYFEIFNIVSGNLPKGMDVGDLSMVWEVRKRLDCKPFKWFLDNVAVDVWVPNLETARRGSLFSAGSVHQGGRATDDSDEYVDEQGRIIAGTCLDNLQTKDTGPVGTYGCHGQKGSQSFLLDDGLLRVGAGGFKHCIKPKGKTSLEQTTCKSGSYNAWSYEPLPELPFTNVPRNPELKQVPIGLLKYDNINCLRLEDNSELLAPCDKNDKYQLIAFSGSLDD</sequence>
<dbReference type="GO" id="GO:0046872">
    <property type="term" value="F:metal ion binding"/>
    <property type="evidence" value="ECO:0007669"/>
    <property type="project" value="UniProtKB-KW"/>
</dbReference>
<dbReference type="GO" id="GO:0004653">
    <property type="term" value="F:polypeptide N-acetylgalactosaminyltransferase activity"/>
    <property type="evidence" value="ECO:0007669"/>
    <property type="project" value="TreeGrafter"/>
</dbReference>
<dbReference type="EMBL" id="AFNH02000720">
    <property type="protein sequence ID" value="EZG57967.1"/>
    <property type="molecule type" value="Genomic_DNA"/>
</dbReference>
<feature type="domain" description="Glycosyltransferase 2-like" evidence="8">
    <location>
        <begin position="103"/>
        <end position="274"/>
    </location>
</feature>
<dbReference type="Pfam" id="PF00535">
    <property type="entry name" value="Glycos_transf_2"/>
    <property type="match status" value="1"/>
</dbReference>
<dbReference type="GO" id="GO:0006493">
    <property type="term" value="P:protein O-linked glycosylation"/>
    <property type="evidence" value="ECO:0007669"/>
    <property type="project" value="TreeGrafter"/>
</dbReference>
<dbReference type="OrthoDB" id="416652at2759"/>
<evidence type="ECO:0000256" key="3">
    <source>
        <dbReference type="ARBA" id="ARBA00022676"/>
    </source>
</evidence>
<dbReference type="Gene3D" id="2.80.10.50">
    <property type="match status" value="1"/>
</dbReference>
<dbReference type="InterPro" id="IPR029044">
    <property type="entry name" value="Nucleotide-diphossugar_trans"/>
</dbReference>
<dbReference type="GO" id="GO:0005794">
    <property type="term" value="C:Golgi apparatus"/>
    <property type="evidence" value="ECO:0007669"/>
    <property type="project" value="TreeGrafter"/>
</dbReference>
<dbReference type="VEuPathDB" id="CryptoDB:GNI_096080"/>
<evidence type="ECO:0000259" key="8">
    <source>
        <dbReference type="Pfam" id="PF00535"/>
    </source>
</evidence>
<dbReference type="eggNOG" id="KOG3736">
    <property type="taxonomic scope" value="Eukaryota"/>
</dbReference>
<evidence type="ECO:0000313" key="10">
    <source>
        <dbReference type="Proteomes" id="UP000019763"/>
    </source>
</evidence>
<dbReference type="PANTHER" id="PTHR11675">
    <property type="entry name" value="N-ACETYLGALACTOSAMINYLTRANSFERASE"/>
    <property type="match status" value="1"/>
</dbReference>
<comment type="caution">
    <text evidence="9">The sequence shown here is derived from an EMBL/GenBank/DDBJ whole genome shotgun (WGS) entry which is preliminary data.</text>
</comment>
<dbReference type="InterPro" id="IPR035992">
    <property type="entry name" value="Ricin_B-like_lectins"/>
</dbReference>
<evidence type="ECO:0000313" key="9">
    <source>
        <dbReference type="EMBL" id="EZG57967.1"/>
    </source>
</evidence>
<evidence type="ECO:0000256" key="4">
    <source>
        <dbReference type="ARBA" id="ARBA00022679"/>
    </source>
</evidence>
<dbReference type="GeneID" id="22913413"/>
<protein>
    <submittedName>
        <fullName evidence="9">Polypeptide N-acetylgalactosaminyltransferase</fullName>
    </submittedName>
</protein>
<dbReference type="InterPro" id="IPR001173">
    <property type="entry name" value="Glyco_trans_2-like"/>
</dbReference>
<proteinExistence type="predicted"/>
<dbReference type="OMA" id="LPKRRQC"/>
<comment type="pathway">
    <text evidence="2">Protein modification; protein glycosylation.</text>
</comment>
<dbReference type="Gene3D" id="3.90.550.10">
    <property type="entry name" value="Spore Coat Polysaccharide Biosynthesis Protein SpsA, Chain A"/>
    <property type="match status" value="1"/>
</dbReference>
<comment type="cofactor">
    <cofactor evidence="1">
        <name>Mn(2+)</name>
        <dbReference type="ChEBI" id="CHEBI:29035"/>
    </cofactor>
</comment>
<keyword evidence="3" id="KW-0328">Glycosyltransferase</keyword>
<name>A0A023B501_GRENI</name>
<reference evidence="9" key="1">
    <citation type="submission" date="2013-12" db="EMBL/GenBank/DDBJ databases">
        <authorList>
            <person name="Omoto C.K."/>
            <person name="Sibley D."/>
            <person name="Venepally P."/>
            <person name="Hadjithomas M."/>
            <person name="Karamycheva S."/>
            <person name="Brunk B."/>
            <person name="Roos D."/>
            <person name="Caler E."/>
            <person name="Lorenzi H."/>
        </authorList>
    </citation>
    <scope>NUCLEOTIDE SEQUENCE</scope>
</reference>